<evidence type="ECO:0000259" key="1">
    <source>
        <dbReference type="Pfam" id="PF00149"/>
    </source>
</evidence>
<accession>A0ABZ2YDT0</accession>
<name>A0ABZ2YDT0_9BACT</name>
<protein>
    <submittedName>
        <fullName evidence="2">Metallophosphoesterase</fullName>
    </submittedName>
</protein>
<dbReference type="InterPro" id="IPR029052">
    <property type="entry name" value="Metallo-depent_PP-like"/>
</dbReference>
<dbReference type="Gene3D" id="3.60.21.10">
    <property type="match status" value="1"/>
</dbReference>
<dbReference type="Proteomes" id="UP001461341">
    <property type="component" value="Chromosome"/>
</dbReference>
<sequence>MDTRGSLRVLAVSDRVDPRIYSVSLRERFSDIDCVISCGDLPEYYLDFIVSSLNVPLFFVHGNHDPSGGKRSLAGGVNLDEQTVIYRGCIFAGLEGSPWYNGNLHQYSERDMYFKYLRLLPKLFWNRVRFGRYLDVLVTHAPPRGMHEGQDAVHKGFSIFTHIIRKYRPKYHLHGHVHLYDRRQSLQDLFYETLVINCYNYRVLEIEIPSATGG</sequence>
<organism evidence="2 3">
    <name type="scientific">Thermatribacter velox</name>
    <dbReference type="NCBI Taxonomy" id="3039681"/>
    <lineage>
        <taxon>Bacteria</taxon>
        <taxon>Pseudomonadati</taxon>
        <taxon>Atribacterota</taxon>
        <taxon>Atribacteria</taxon>
        <taxon>Atribacterales</taxon>
        <taxon>Thermatribacteraceae</taxon>
        <taxon>Thermatribacter</taxon>
    </lineage>
</organism>
<feature type="domain" description="Calcineurin-like phosphoesterase" evidence="1">
    <location>
        <begin position="35"/>
        <end position="179"/>
    </location>
</feature>
<dbReference type="EMBL" id="CP121689">
    <property type="protein sequence ID" value="WZL77150.1"/>
    <property type="molecule type" value="Genomic_DNA"/>
</dbReference>
<dbReference type="InterPro" id="IPR004843">
    <property type="entry name" value="Calcineurin-like_PHP"/>
</dbReference>
<dbReference type="RefSeq" id="WP_369019316.1">
    <property type="nucleotide sequence ID" value="NZ_CP121689.1"/>
</dbReference>
<dbReference type="SUPFAM" id="SSF56300">
    <property type="entry name" value="Metallo-dependent phosphatases"/>
    <property type="match status" value="1"/>
</dbReference>
<evidence type="ECO:0000313" key="2">
    <source>
        <dbReference type="EMBL" id="WZL77150.1"/>
    </source>
</evidence>
<proteinExistence type="predicted"/>
<dbReference type="InterPro" id="IPR051693">
    <property type="entry name" value="UPF0046_metallophosphoest"/>
</dbReference>
<dbReference type="PANTHER" id="PTHR12905">
    <property type="entry name" value="METALLOPHOSPHOESTERASE"/>
    <property type="match status" value="1"/>
</dbReference>
<dbReference type="PANTHER" id="PTHR12905:SF0">
    <property type="entry name" value="CALCINEURIN-LIKE PHOSPHOESTERASE DOMAIN-CONTAINING PROTEIN"/>
    <property type="match status" value="1"/>
</dbReference>
<gene>
    <name evidence="2" type="ORF">QBE54_05400</name>
</gene>
<evidence type="ECO:0000313" key="3">
    <source>
        <dbReference type="Proteomes" id="UP001461341"/>
    </source>
</evidence>
<reference evidence="2 3" key="1">
    <citation type="submission" date="2023-03" db="EMBL/GenBank/DDBJ databases">
        <title>Novel Species.</title>
        <authorList>
            <person name="Ma S."/>
        </authorList>
    </citation>
    <scope>NUCLEOTIDE SEQUENCE [LARGE SCALE GENOMIC DNA]</scope>
    <source>
        <strain evidence="2 3">B11</strain>
    </source>
</reference>
<keyword evidence="3" id="KW-1185">Reference proteome</keyword>
<dbReference type="Pfam" id="PF00149">
    <property type="entry name" value="Metallophos"/>
    <property type="match status" value="1"/>
</dbReference>